<evidence type="ECO:0000256" key="2">
    <source>
        <dbReference type="ARBA" id="ARBA00008823"/>
    </source>
</evidence>
<dbReference type="GO" id="GO:0015035">
    <property type="term" value="F:protein-disulfide reductase activity"/>
    <property type="evidence" value="ECO:0007669"/>
    <property type="project" value="UniProtKB-UniRule"/>
</dbReference>
<reference evidence="16 19" key="3">
    <citation type="submission" date="2019-09" db="EMBL/GenBank/DDBJ databases">
        <title>Draft genome sequences of 48 bacterial type strains from the CCUG.</title>
        <authorList>
            <person name="Tunovic T."/>
            <person name="Pineiro-Iglesias B."/>
            <person name="Unosson C."/>
            <person name="Inganas E."/>
            <person name="Ohlen M."/>
            <person name="Cardew S."/>
            <person name="Jensie-Markopoulos S."/>
            <person name="Salva-Serra F."/>
            <person name="Jaen-Luchoro D."/>
            <person name="Karlsson R."/>
            <person name="Svensson-Stadler L."/>
            <person name="Chun J."/>
            <person name="Moore E."/>
        </authorList>
    </citation>
    <scope>NUCLEOTIDE SEQUENCE [LARGE SCALE GENOMIC DNA]</scope>
    <source>
        <strain evidence="16 19">CCUG 51522</strain>
    </source>
</reference>
<comment type="caution">
    <text evidence="14">Lacks conserved residue(s) required for the propagation of feature annotation.</text>
</comment>
<dbReference type="InterPro" id="IPR003752">
    <property type="entry name" value="DiS_bond_form_DsbB/BdbC"/>
</dbReference>
<evidence type="ECO:0000256" key="4">
    <source>
        <dbReference type="ARBA" id="ARBA00022475"/>
    </source>
</evidence>
<evidence type="ECO:0000313" key="17">
    <source>
        <dbReference type="EMBL" id="SDS37070.1"/>
    </source>
</evidence>
<keyword evidence="3 14" id="KW-0813">Transport</keyword>
<reference evidence="17" key="1">
    <citation type="submission" date="2016-10" db="EMBL/GenBank/DDBJ databases">
        <authorList>
            <person name="de Groot N.N."/>
        </authorList>
    </citation>
    <scope>NUCLEOTIDE SEQUENCE [LARGE SCALE GENOMIC DNA]</scope>
    <source>
        <strain evidence="17">BS3782</strain>
    </source>
</reference>
<evidence type="ECO:0000256" key="3">
    <source>
        <dbReference type="ARBA" id="ARBA00022448"/>
    </source>
</evidence>
<evidence type="ECO:0000256" key="7">
    <source>
        <dbReference type="ARBA" id="ARBA00022982"/>
    </source>
</evidence>
<dbReference type="InterPro" id="IPR022920">
    <property type="entry name" value="Disulphide_bond_form_DsbB"/>
</dbReference>
<comment type="similarity">
    <text evidence="2 14">Belongs to the DsbB family.</text>
</comment>
<dbReference type="GO" id="GO:0005886">
    <property type="term" value="C:plasma membrane"/>
    <property type="evidence" value="ECO:0007669"/>
    <property type="project" value="UniProtKB-SubCell"/>
</dbReference>
<keyword evidence="10 14" id="KW-0472">Membrane</keyword>
<evidence type="ECO:0000256" key="14">
    <source>
        <dbReference type="HAMAP-Rule" id="MF_00286"/>
    </source>
</evidence>
<keyword evidence="18" id="KW-1185">Reference proteome</keyword>
<keyword evidence="11 14" id="KW-1015">Disulfide bond</keyword>
<dbReference type="HAMAP" id="MF_00286">
    <property type="entry name" value="DsbB"/>
    <property type="match status" value="1"/>
</dbReference>
<evidence type="ECO:0000313" key="16">
    <source>
        <dbReference type="EMBL" id="KAB0504333.1"/>
    </source>
</evidence>
<evidence type="ECO:0000256" key="12">
    <source>
        <dbReference type="ARBA" id="ARBA00023186"/>
    </source>
</evidence>
<evidence type="ECO:0000313" key="19">
    <source>
        <dbReference type="Proteomes" id="UP000434925"/>
    </source>
</evidence>
<gene>
    <name evidence="14" type="primary">dsbB</name>
    <name evidence="16" type="ORF">F7R14_14835</name>
    <name evidence="17" type="ORF">SAMN04490191_1305</name>
</gene>
<evidence type="ECO:0000313" key="18">
    <source>
        <dbReference type="Proteomes" id="UP000182814"/>
    </source>
</evidence>
<dbReference type="EMBL" id="LT629746">
    <property type="protein sequence ID" value="SDS37070.1"/>
    <property type="molecule type" value="Genomic_DNA"/>
</dbReference>
<dbReference type="PANTHER" id="PTHR36570">
    <property type="entry name" value="DISULFIDE BOND FORMATION PROTEIN B"/>
    <property type="match status" value="1"/>
</dbReference>
<feature type="topological domain" description="Cytoplasmic" evidence="14">
    <location>
        <begin position="62"/>
        <end position="67"/>
    </location>
</feature>
<dbReference type="EMBL" id="VZPO01000005">
    <property type="protein sequence ID" value="KAB0504333.1"/>
    <property type="molecule type" value="Genomic_DNA"/>
</dbReference>
<dbReference type="Gene3D" id="1.20.1550.10">
    <property type="entry name" value="DsbB-like"/>
    <property type="match status" value="1"/>
</dbReference>
<dbReference type="Proteomes" id="UP000434925">
    <property type="component" value="Unassembled WGS sequence"/>
</dbReference>
<evidence type="ECO:0000256" key="8">
    <source>
        <dbReference type="ARBA" id="ARBA00022989"/>
    </source>
</evidence>
<dbReference type="SUPFAM" id="SSF158442">
    <property type="entry name" value="DsbB-like"/>
    <property type="match status" value="1"/>
</dbReference>
<dbReference type="Proteomes" id="UP000182814">
    <property type="component" value="Chromosome I"/>
</dbReference>
<keyword evidence="12 14" id="KW-0143">Chaperone</keyword>
<feature type="transmembrane region" description="Helical" evidence="15">
    <location>
        <begin position="40"/>
        <end position="58"/>
    </location>
</feature>
<evidence type="ECO:0000256" key="10">
    <source>
        <dbReference type="ARBA" id="ARBA00023136"/>
    </source>
</evidence>
<comment type="subcellular location">
    <subcellularLocation>
        <location evidence="1">Cell inner membrane</location>
        <topology evidence="1">Multi-pass membrane protein</topology>
    </subcellularLocation>
    <subcellularLocation>
        <location evidence="14">Cell membrane</location>
        <topology evidence="14">Multi-pass membrane protein</topology>
    </subcellularLocation>
</comment>
<keyword evidence="6 14" id="KW-0812">Transmembrane</keyword>
<dbReference type="PANTHER" id="PTHR36570:SF3">
    <property type="entry name" value="DISULFIDE BOND FORMATION PROTEIN B"/>
    <property type="match status" value="1"/>
</dbReference>
<proteinExistence type="inferred from homology"/>
<protein>
    <recommendedName>
        <fullName evidence="14">Disulfide bond formation protein B</fullName>
    </recommendedName>
    <alternativeName>
        <fullName evidence="14">Disulfide oxidoreductase</fullName>
    </alternativeName>
</protein>
<sequence>MSLACSRSLFFMVFIAGALALGVSYHLEYVVGLKPCGLCLLQRVCLALLTGVCLAASVQGPGRFGCFLYWLLGLLCSLAGTITAWRQVVLQSDPVHQLSACSSDLADLFASTPWLCVVQRMFKGTADCAEISWTLFDLSIPEWSLLFFVAMMILGGHQLLRLVWIACQRPLSGESSHRVLAGD</sequence>
<keyword evidence="7 14" id="KW-0249">Electron transport</keyword>
<accession>A0A0J6H983</accession>
<evidence type="ECO:0000256" key="9">
    <source>
        <dbReference type="ARBA" id="ARBA00023002"/>
    </source>
</evidence>
<feature type="topological domain" description="Cytoplasmic" evidence="14">
    <location>
        <begin position="1"/>
        <end position="9"/>
    </location>
</feature>
<dbReference type="RefSeq" id="WP_038980796.1">
    <property type="nucleotide sequence ID" value="NZ_JABTYG010000002.1"/>
</dbReference>
<reference evidence="18" key="2">
    <citation type="submission" date="2016-10" db="EMBL/GenBank/DDBJ databases">
        <authorList>
            <person name="Varghese N."/>
            <person name="Submissions S."/>
        </authorList>
    </citation>
    <scope>NUCLEOTIDE SEQUENCE [LARGE SCALE GENOMIC DNA]</scope>
    <source>
        <strain evidence="18">BS3782</strain>
    </source>
</reference>
<feature type="transmembrane region" description="Helical" evidence="15">
    <location>
        <begin position="67"/>
        <end position="85"/>
    </location>
</feature>
<comment type="function">
    <text evidence="14">Required for disulfide bond formation in some periplasmic proteins. Acts by oxidizing the DsbA protein.</text>
</comment>
<evidence type="ECO:0000256" key="11">
    <source>
        <dbReference type="ARBA" id="ARBA00023157"/>
    </source>
</evidence>
<dbReference type="InterPro" id="IPR023380">
    <property type="entry name" value="DsbB-like_sf"/>
</dbReference>
<name>A0A0J6H983_9PSED</name>
<dbReference type="AlphaFoldDB" id="A0A0J6H983"/>
<evidence type="ECO:0000256" key="15">
    <source>
        <dbReference type="SAM" id="Phobius"/>
    </source>
</evidence>
<dbReference type="GO" id="GO:0006457">
    <property type="term" value="P:protein folding"/>
    <property type="evidence" value="ECO:0007669"/>
    <property type="project" value="InterPro"/>
</dbReference>
<evidence type="ECO:0000256" key="6">
    <source>
        <dbReference type="ARBA" id="ARBA00022692"/>
    </source>
</evidence>
<feature type="topological domain" description="Periplasmic" evidence="14">
    <location>
        <begin position="27"/>
        <end position="44"/>
    </location>
</feature>
<keyword evidence="8 14" id="KW-1133">Transmembrane helix</keyword>
<dbReference type="PATRIC" id="fig|163011.3.peg.4912"/>
<keyword evidence="9 14" id="KW-0560">Oxidoreductase</keyword>
<feature type="transmembrane region" description="Helical" evidence="15">
    <location>
        <begin position="143"/>
        <end position="164"/>
    </location>
</feature>
<keyword evidence="4 14" id="KW-1003">Cell membrane</keyword>
<organism evidence="17 18">
    <name type="scientific">Pseudomonas lini</name>
    <dbReference type="NCBI Taxonomy" id="163011"/>
    <lineage>
        <taxon>Bacteria</taxon>
        <taxon>Pseudomonadati</taxon>
        <taxon>Pseudomonadota</taxon>
        <taxon>Gammaproteobacteria</taxon>
        <taxon>Pseudomonadales</taxon>
        <taxon>Pseudomonadaceae</taxon>
        <taxon>Pseudomonas</taxon>
    </lineage>
</organism>
<dbReference type="InterPro" id="IPR050183">
    <property type="entry name" value="DsbB"/>
</dbReference>
<feature type="disulfide bond" description="Redox-active" evidence="14">
    <location>
        <begin position="36"/>
        <end position="39"/>
    </location>
</feature>
<dbReference type="GO" id="GO:0009055">
    <property type="term" value="F:electron transfer activity"/>
    <property type="evidence" value="ECO:0007669"/>
    <property type="project" value="UniProtKB-UniRule"/>
</dbReference>
<evidence type="ECO:0000256" key="1">
    <source>
        <dbReference type="ARBA" id="ARBA00004429"/>
    </source>
</evidence>
<evidence type="ECO:0000256" key="5">
    <source>
        <dbReference type="ARBA" id="ARBA00022519"/>
    </source>
</evidence>
<keyword evidence="5" id="KW-0997">Cell inner membrane</keyword>
<evidence type="ECO:0000256" key="13">
    <source>
        <dbReference type="ARBA" id="ARBA00023284"/>
    </source>
</evidence>
<dbReference type="Pfam" id="PF02600">
    <property type="entry name" value="DsbB"/>
    <property type="match status" value="1"/>
</dbReference>
<feature type="topological domain" description="Cytoplasmic" evidence="14">
    <location>
        <begin position="162"/>
        <end position="183"/>
    </location>
</feature>
<keyword evidence="13 14" id="KW-0676">Redox-active center</keyword>